<dbReference type="OrthoDB" id="3157337at2759"/>
<proteinExistence type="predicted"/>
<evidence type="ECO:0000259" key="1">
    <source>
        <dbReference type="PROSITE" id="PS50097"/>
    </source>
</evidence>
<organism evidence="2 3">
    <name type="scientific">Rickenella mellea</name>
    <dbReference type="NCBI Taxonomy" id="50990"/>
    <lineage>
        <taxon>Eukaryota</taxon>
        <taxon>Fungi</taxon>
        <taxon>Dikarya</taxon>
        <taxon>Basidiomycota</taxon>
        <taxon>Agaricomycotina</taxon>
        <taxon>Agaricomycetes</taxon>
        <taxon>Hymenochaetales</taxon>
        <taxon>Rickenellaceae</taxon>
        <taxon>Rickenella</taxon>
    </lineage>
</organism>
<dbReference type="Pfam" id="PF00651">
    <property type="entry name" value="BTB"/>
    <property type="match status" value="1"/>
</dbReference>
<reference evidence="2 3" key="1">
    <citation type="submission" date="2018-06" db="EMBL/GenBank/DDBJ databases">
        <title>A transcriptomic atlas of mushroom development highlights an independent origin of complex multicellularity.</title>
        <authorList>
            <consortium name="DOE Joint Genome Institute"/>
            <person name="Krizsan K."/>
            <person name="Almasi E."/>
            <person name="Merenyi Z."/>
            <person name="Sahu N."/>
            <person name="Viragh M."/>
            <person name="Koszo T."/>
            <person name="Mondo S."/>
            <person name="Kiss B."/>
            <person name="Balint B."/>
            <person name="Kues U."/>
            <person name="Barry K."/>
            <person name="Hegedus J.C."/>
            <person name="Henrissat B."/>
            <person name="Johnson J."/>
            <person name="Lipzen A."/>
            <person name="Ohm R."/>
            <person name="Nagy I."/>
            <person name="Pangilinan J."/>
            <person name="Yan J."/>
            <person name="Xiong Y."/>
            <person name="Grigoriev I.V."/>
            <person name="Hibbett D.S."/>
            <person name="Nagy L.G."/>
        </authorList>
    </citation>
    <scope>NUCLEOTIDE SEQUENCE [LARGE SCALE GENOMIC DNA]</scope>
    <source>
        <strain evidence="2 3">SZMC22713</strain>
    </source>
</reference>
<accession>A0A4Y7Q684</accession>
<evidence type="ECO:0000313" key="3">
    <source>
        <dbReference type="Proteomes" id="UP000294933"/>
    </source>
</evidence>
<dbReference type="EMBL" id="ML170171">
    <property type="protein sequence ID" value="TDL23163.1"/>
    <property type="molecule type" value="Genomic_DNA"/>
</dbReference>
<protein>
    <recommendedName>
        <fullName evidence="1">BTB domain-containing protein</fullName>
    </recommendedName>
</protein>
<keyword evidence="3" id="KW-1185">Reference proteome</keyword>
<name>A0A4Y7Q684_9AGAM</name>
<dbReference type="InterPro" id="IPR000210">
    <property type="entry name" value="BTB/POZ_dom"/>
</dbReference>
<dbReference type="SMART" id="SM00225">
    <property type="entry name" value="BTB"/>
    <property type="match status" value="1"/>
</dbReference>
<dbReference type="InterPro" id="IPR011333">
    <property type="entry name" value="SKP1/BTB/POZ_sf"/>
</dbReference>
<gene>
    <name evidence="2" type="ORF">BD410DRAFT_721614</name>
</gene>
<dbReference type="Gene3D" id="3.30.710.10">
    <property type="entry name" value="Potassium Channel Kv1.1, Chain A"/>
    <property type="match status" value="1"/>
</dbReference>
<feature type="domain" description="BTB" evidence="1">
    <location>
        <begin position="28"/>
        <end position="97"/>
    </location>
</feature>
<dbReference type="Proteomes" id="UP000294933">
    <property type="component" value="Unassembled WGS sequence"/>
</dbReference>
<evidence type="ECO:0000313" key="2">
    <source>
        <dbReference type="EMBL" id="TDL23163.1"/>
    </source>
</evidence>
<dbReference type="PROSITE" id="PS50097">
    <property type="entry name" value="BTB"/>
    <property type="match status" value="1"/>
</dbReference>
<dbReference type="SUPFAM" id="SSF54695">
    <property type="entry name" value="POZ domain"/>
    <property type="match status" value="1"/>
</dbReference>
<dbReference type="STRING" id="50990.A0A4Y7Q684"/>
<dbReference type="VEuPathDB" id="FungiDB:BD410DRAFT_721614"/>
<sequence length="361" mass="40393">MDTNQAPVVPEQNESWWIRDAEFFFSNGDCSILVENTLFKVHRFLLTRDSQVFDKLLSGGESVQPAAEFAGSVEGVPIIKLQGDTVVEFRALLWILYARPDVTHHAASDVTLVPKVLTISTIAHRYGFKSLESWVASSLLEHMSSKRLTSEVLLSTGQPFDILEKILRVGMDSNVLSLRSLVLLNWLTCLKCHPSLPSSVIDIVDRYDFPEFKGPTYYHFLVGTDQVPPPHVRLLTGDIGLSIAQRTRLLRGFMFLSGLWDSLRTSPPTFSEGEACTHHEERCLPSWNRRWVELVKHDTVLSRCSADVLGKLGEVGSLLMADTFVEAELPSECRNLAFSSLSEAIAQIDQSLAQYFVDLAP</sequence>
<dbReference type="AlphaFoldDB" id="A0A4Y7Q684"/>